<evidence type="ECO:0000256" key="2">
    <source>
        <dbReference type="ARBA" id="ARBA00006275"/>
    </source>
</evidence>
<evidence type="ECO:0000256" key="1">
    <source>
        <dbReference type="ARBA" id="ARBA00004442"/>
    </source>
</evidence>
<proteinExistence type="inferred from homology"/>
<keyword evidence="4" id="KW-0472">Membrane</keyword>
<dbReference type="RefSeq" id="WP_346762749.1">
    <property type="nucleotide sequence ID" value="NZ_JAUJEB010000016.1"/>
</dbReference>
<evidence type="ECO:0000256" key="5">
    <source>
        <dbReference type="ARBA" id="ARBA00023237"/>
    </source>
</evidence>
<dbReference type="PROSITE" id="PS51257">
    <property type="entry name" value="PROKAR_LIPOPROTEIN"/>
    <property type="match status" value="1"/>
</dbReference>
<evidence type="ECO:0000256" key="4">
    <source>
        <dbReference type="ARBA" id="ARBA00023136"/>
    </source>
</evidence>
<evidence type="ECO:0000259" key="7">
    <source>
        <dbReference type="Pfam" id="PF14322"/>
    </source>
</evidence>
<reference evidence="8" key="1">
    <citation type="submission" date="2023-06" db="EMBL/GenBank/DDBJ databases">
        <title>Genomic of Agaribacillus aureum.</title>
        <authorList>
            <person name="Wang G."/>
        </authorList>
    </citation>
    <scope>NUCLEOTIDE SEQUENCE</scope>
    <source>
        <strain evidence="8">BMA12</strain>
    </source>
</reference>
<accession>A0ABT8LKI2</accession>
<evidence type="ECO:0000256" key="3">
    <source>
        <dbReference type="ARBA" id="ARBA00022729"/>
    </source>
</evidence>
<dbReference type="InterPro" id="IPR033985">
    <property type="entry name" value="SusD-like_N"/>
</dbReference>
<dbReference type="InterPro" id="IPR012944">
    <property type="entry name" value="SusD_RagB_dom"/>
</dbReference>
<keyword evidence="9" id="KW-1185">Reference proteome</keyword>
<protein>
    <submittedName>
        <fullName evidence="8">RagB/SusD family nutrient uptake outer membrane protein</fullName>
    </submittedName>
</protein>
<comment type="caution">
    <text evidence="8">The sequence shown here is derived from an EMBL/GenBank/DDBJ whole genome shotgun (WGS) entry which is preliminary data.</text>
</comment>
<evidence type="ECO:0000313" key="9">
    <source>
        <dbReference type="Proteomes" id="UP001172083"/>
    </source>
</evidence>
<sequence length="500" mass="56898">MKKLIILLLLIGFAGCDEFLEEDVRGIISPNNFYNSDTEAIQAANGLYNTFQSNNLYGQWQGISNFTYFGADVIAPSRVFGGNAAITNYTLTETNYANAYTVWRELFRVVGDANAVIVNVRDNENLSAAVRNQVIGESLFMRAFAYYHLTVLWGDVPFYTDNLALGEVAVLGRTDLKTIRTAMIGDLQRVESENLLPGSHSAPGDLGRLTVWAAKMLRAKYLLWEEDWAGARDACVDIINNSPHRLMDTFDQVFDINNLYNDEVIWGLDYLKDVENTNRTDSFNPRLRDEPKDSGQRNALRNALADRGEEFNGFGLAVPLPAVYENFPDEDLRKPLSCINEYLGFELKFFYMPKLWNLDFVNSPRGNHGEWRVIYRLADAYLMAAEAENELGGPTNAYQYINEVRERAYEPDQPLAALSQDEFRTALIDERKWELAGEDDRRYDLIRWGILVETVQNTVYPRHDANINIQSHHVLLPIPAEEIELNPALLEADPTNNGYR</sequence>
<dbReference type="Pfam" id="PF07980">
    <property type="entry name" value="SusD_RagB"/>
    <property type="match status" value="1"/>
</dbReference>
<keyword evidence="5" id="KW-0998">Cell outer membrane</keyword>
<keyword evidence="3" id="KW-0732">Signal</keyword>
<evidence type="ECO:0000259" key="6">
    <source>
        <dbReference type="Pfam" id="PF07980"/>
    </source>
</evidence>
<comment type="similarity">
    <text evidence="2">Belongs to the SusD family.</text>
</comment>
<gene>
    <name evidence="8" type="ORF">QQ020_35385</name>
</gene>
<comment type="subcellular location">
    <subcellularLocation>
        <location evidence="1">Cell outer membrane</location>
    </subcellularLocation>
</comment>
<evidence type="ECO:0000313" key="8">
    <source>
        <dbReference type="EMBL" id="MDN5217412.1"/>
    </source>
</evidence>
<dbReference type="Proteomes" id="UP001172083">
    <property type="component" value="Unassembled WGS sequence"/>
</dbReference>
<dbReference type="EMBL" id="JAUJEB010000016">
    <property type="protein sequence ID" value="MDN5217412.1"/>
    <property type="molecule type" value="Genomic_DNA"/>
</dbReference>
<dbReference type="Pfam" id="PF14322">
    <property type="entry name" value="SusD-like_3"/>
    <property type="match status" value="1"/>
</dbReference>
<feature type="domain" description="SusD-like N-terminal" evidence="7">
    <location>
        <begin position="94"/>
        <end position="200"/>
    </location>
</feature>
<dbReference type="InterPro" id="IPR011990">
    <property type="entry name" value="TPR-like_helical_dom_sf"/>
</dbReference>
<dbReference type="SUPFAM" id="SSF48452">
    <property type="entry name" value="TPR-like"/>
    <property type="match status" value="1"/>
</dbReference>
<dbReference type="Gene3D" id="1.25.40.390">
    <property type="match status" value="1"/>
</dbReference>
<organism evidence="8 9">
    <name type="scientific">Agaribacillus aureus</name>
    <dbReference type="NCBI Taxonomy" id="3051825"/>
    <lineage>
        <taxon>Bacteria</taxon>
        <taxon>Pseudomonadati</taxon>
        <taxon>Bacteroidota</taxon>
        <taxon>Cytophagia</taxon>
        <taxon>Cytophagales</taxon>
        <taxon>Splendidivirgaceae</taxon>
        <taxon>Agaribacillus</taxon>
    </lineage>
</organism>
<name>A0ABT8LKI2_9BACT</name>
<feature type="domain" description="RagB/SusD" evidence="6">
    <location>
        <begin position="357"/>
        <end position="490"/>
    </location>
</feature>